<dbReference type="InterPro" id="IPR023093">
    <property type="entry name" value="ScpA-like_C"/>
</dbReference>
<comment type="caution">
    <text evidence="2">The sequence shown here is derived from an EMBL/GenBank/DDBJ whole genome shotgun (WGS) entry which is preliminary data.</text>
</comment>
<sequence>MTVKIDHDNFYDTLTTLVNLLESREIEASRVSVSEVVEVYADYLLRSDKMSLGEVAEFLARAAALILSKVRALFPQQTAEADEEQDAILVERDASVSEALYPYKVAAIFLEVLHYRRSKHYTRESGELRPFYEVGDLYFLASLWWNIIGDIAAKNRSSQQDIIDLMTEDNPEETIEARMDDIKNSLLELKEVTLLELLSDKASKSFVVSTIIALLELARLGIIYLKQRQQFGDIYVGLKS</sequence>
<gene>
    <name evidence="2" type="ORF">SAMN05444368_0155</name>
</gene>
<reference evidence="2 3" key="1">
    <citation type="submission" date="2016-11" db="EMBL/GenBank/DDBJ databases">
        <authorList>
            <person name="Varghese N."/>
            <person name="Submissions S."/>
        </authorList>
    </citation>
    <scope>NUCLEOTIDE SEQUENCE [LARGE SCALE GENOMIC DNA]</scope>
    <source>
        <strain evidence="2 3">DSM 20664</strain>
    </source>
</reference>
<dbReference type="EMBL" id="FSQZ01000001">
    <property type="protein sequence ID" value="SIN62415.1"/>
    <property type="molecule type" value="Genomic_DNA"/>
</dbReference>
<evidence type="ECO:0000313" key="2">
    <source>
        <dbReference type="EMBL" id="SIN62415.1"/>
    </source>
</evidence>
<evidence type="ECO:0000313" key="3">
    <source>
        <dbReference type="Proteomes" id="UP000185093"/>
    </source>
</evidence>
<keyword evidence="3" id="KW-1185">Reference proteome</keyword>
<dbReference type="Gene3D" id="1.10.10.580">
    <property type="entry name" value="Structural maintenance of chromosome 1. Chain E"/>
    <property type="match status" value="1"/>
</dbReference>
<evidence type="ECO:0000256" key="1">
    <source>
        <dbReference type="ARBA" id="ARBA00044777"/>
    </source>
</evidence>
<dbReference type="Proteomes" id="UP000185093">
    <property type="component" value="Unassembled WGS sequence"/>
</dbReference>
<dbReference type="Pfam" id="PF02616">
    <property type="entry name" value="SMC_ScpA"/>
    <property type="match status" value="1"/>
</dbReference>
<dbReference type="Gene3D" id="6.10.250.2410">
    <property type="match status" value="1"/>
</dbReference>
<dbReference type="InterPro" id="IPR003768">
    <property type="entry name" value="ScpA"/>
</dbReference>
<name>A0ABY1JAN1_9BACT</name>
<organism evidence="2 3">
    <name type="scientific">Acetomicrobium flavidum</name>
    <dbReference type="NCBI Taxonomy" id="49896"/>
    <lineage>
        <taxon>Bacteria</taxon>
        <taxon>Thermotogati</taxon>
        <taxon>Synergistota</taxon>
        <taxon>Synergistia</taxon>
        <taxon>Synergistales</taxon>
        <taxon>Acetomicrobiaceae</taxon>
        <taxon>Acetomicrobium</taxon>
    </lineage>
</organism>
<accession>A0ABY1JAN1</accession>
<protein>
    <recommendedName>
        <fullName evidence="1">Segregation and condensation protein A</fullName>
    </recommendedName>
</protein>
<dbReference type="PANTHER" id="PTHR33969">
    <property type="entry name" value="SEGREGATION AND CONDENSATION PROTEIN A"/>
    <property type="match status" value="1"/>
</dbReference>
<proteinExistence type="predicted"/>
<dbReference type="PANTHER" id="PTHR33969:SF2">
    <property type="entry name" value="SEGREGATION AND CONDENSATION PROTEIN A"/>
    <property type="match status" value="1"/>
</dbReference>
<dbReference type="RefSeq" id="WP_074198985.1">
    <property type="nucleotide sequence ID" value="NZ_FSQZ01000001.1"/>
</dbReference>